<keyword evidence="3" id="KW-1185">Reference proteome</keyword>
<name>A0AA43QK74_9LECA</name>
<dbReference type="EMBL" id="JAPUFD010000003">
    <property type="protein sequence ID" value="MDI1486431.1"/>
    <property type="molecule type" value="Genomic_DNA"/>
</dbReference>
<evidence type="ECO:0000313" key="3">
    <source>
        <dbReference type="Proteomes" id="UP001161017"/>
    </source>
</evidence>
<feature type="region of interest" description="Disordered" evidence="1">
    <location>
        <begin position="523"/>
        <end position="542"/>
    </location>
</feature>
<evidence type="ECO:0000256" key="1">
    <source>
        <dbReference type="SAM" id="MobiDB-lite"/>
    </source>
</evidence>
<accession>A0AA43QK74</accession>
<reference evidence="2" key="1">
    <citation type="journal article" date="2023" name="Genome Biol. Evol.">
        <title>First Whole Genome Sequence and Flow Cytometry Genome Size Data for the Lichen-Forming Fungus Ramalina farinacea (Ascomycota).</title>
        <authorList>
            <person name="Llewellyn T."/>
            <person name="Mian S."/>
            <person name="Hill R."/>
            <person name="Leitch I.J."/>
            <person name="Gaya E."/>
        </authorList>
    </citation>
    <scope>NUCLEOTIDE SEQUENCE</scope>
    <source>
        <strain evidence="2">LIQ254RAFAR</strain>
    </source>
</reference>
<evidence type="ECO:0000313" key="2">
    <source>
        <dbReference type="EMBL" id="MDI1486431.1"/>
    </source>
</evidence>
<gene>
    <name evidence="2" type="ORF">OHK93_005659</name>
</gene>
<dbReference type="AlphaFoldDB" id="A0AA43QK74"/>
<dbReference type="Proteomes" id="UP001161017">
    <property type="component" value="Unassembled WGS sequence"/>
</dbReference>
<organism evidence="2 3">
    <name type="scientific">Ramalina farinacea</name>
    <dbReference type="NCBI Taxonomy" id="258253"/>
    <lineage>
        <taxon>Eukaryota</taxon>
        <taxon>Fungi</taxon>
        <taxon>Dikarya</taxon>
        <taxon>Ascomycota</taxon>
        <taxon>Pezizomycotina</taxon>
        <taxon>Lecanoromycetes</taxon>
        <taxon>OSLEUM clade</taxon>
        <taxon>Lecanoromycetidae</taxon>
        <taxon>Lecanorales</taxon>
        <taxon>Lecanorineae</taxon>
        <taxon>Ramalinaceae</taxon>
        <taxon>Ramalina</taxon>
    </lineage>
</organism>
<proteinExistence type="predicted"/>
<protein>
    <submittedName>
        <fullName evidence="2">Uncharacterized protein</fullName>
    </submittedName>
</protein>
<sequence>MNTRAVLLSATGLEASSNIRQVAAAFDETTNLSATYLHPDSWRVRYRINTVNISLPPGKAENAHHPQMVLRAATMTCKGKLSAVYSLIITTNYESRSPGGTGMLTFYHLSARGPPVRVGSFSVPYKEGPMEVSALAETESKGCWVFSVRMTHHTQPYALISKNGFGGSENPYIIKQMGPEHFRLHDAAIYRSLPQIMSPQDRTKYLVNNEKWRLLAWISLDKELNVPYMLRQEMYSLPWQEGTQELSDRPAAGLKVKELCDPPKEHHVQADTSHRICYEHRAVLLPPTLHDTYTNVTVSDSIALNHAKERIVTIAVIWRSHHPPHTTTLYVYELPLTALTAPTKPSTPQTIQGKRLISLPHALYGGVHPKSASFAHLPSSLSSQSPLFSDKAALMSGMSLFSSPTDHPATTWTPSHPKLYIWGPPHISDHPTEITIRSIDLSFSDAASLLLSNRKINPAAARTRIDDTCACRLHDKGWNIILPASHDDIITGSQSFEEEPRRQQPPTEWVKGFWGGLIPKVSPQVSSNKPDSSGGAITQADSERRTVALERLENWKRARVVRMKRAGLADWEVKDKWYHASWSHYGKVGRPLGWEREWRGWEKEMEMQLGPLGNVVTSEYQPSAAAGKPEFRFSISTTDRSWIPRWLL</sequence>
<feature type="compositionally biased region" description="Polar residues" evidence="1">
    <location>
        <begin position="523"/>
        <end position="540"/>
    </location>
</feature>
<comment type="caution">
    <text evidence="2">The sequence shown here is derived from an EMBL/GenBank/DDBJ whole genome shotgun (WGS) entry which is preliminary data.</text>
</comment>